<evidence type="ECO:0000256" key="2">
    <source>
        <dbReference type="ARBA" id="ARBA00022679"/>
    </source>
</evidence>
<dbReference type="Pfam" id="PF00535">
    <property type="entry name" value="Glycos_transf_2"/>
    <property type="match status" value="1"/>
</dbReference>
<dbReference type="InterPro" id="IPR029044">
    <property type="entry name" value="Nucleotide-diphossugar_trans"/>
</dbReference>
<dbReference type="CDD" id="cd00761">
    <property type="entry name" value="Glyco_tranf_GTA_type"/>
    <property type="match status" value="1"/>
</dbReference>
<dbReference type="PANTHER" id="PTHR22916">
    <property type="entry name" value="GLYCOSYLTRANSFERASE"/>
    <property type="match status" value="1"/>
</dbReference>
<proteinExistence type="predicted"/>
<dbReference type="PANTHER" id="PTHR22916:SF51">
    <property type="entry name" value="GLYCOSYLTRANSFERASE EPSH-RELATED"/>
    <property type="match status" value="1"/>
</dbReference>
<organism evidence="4 5">
    <name type="scientific">Faecalibacterium hominis</name>
    <name type="common">ex Afrizal et al. 2022</name>
    <dbReference type="NCBI Taxonomy" id="2881265"/>
    <lineage>
        <taxon>Bacteria</taxon>
        <taxon>Bacillati</taxon>
        <taxon>Bacillota</taxon>
        <taxon>Clostridia</taxon>
        <taxon>Eubacteriales</taxon>
        <taxon>Oscillospiraceae</taxon>
        <taxon>Faecalibacterium</taxon>
    </lineage>
</organism>
<protein>
    <submittedName>
        <fullName evidence="4">Glycosyltransferase</fullName>
    </submittedName>
</protein>
<dbReference type="Proteomes" id="UP001199236">
    <property type="component" value="Unassembled WGS sequence"/>
</dbReference>
<evidence type="ECO:0000256" key="1">
    <source>
        <dbReference type="ARBA" id="ARBA00022676"/>
    </source>
</evidence>
<keyword evidence="5" id="KW-1185">Reference proteome</keyword>
<dbReference type="EMBL" id="JAJEQO010000007">
    <property type="protein sequence ID" value="MCC2213056.1"/>
    <property type="molecule type" value="Genomic_DNA"/>
</dbReference>
<comment type="caution">
    <text evidence="4">The sequence shown here is derived from an EMBL/GenBank/DDBJ whole genome shotgun (WGS) entry which is preliminary data.</text>
</comment>
<sequence length="310" mass="36372">MPEISVIVPVYKVEKYLDRCIESIVNQTYPDFELILVDDGSPDNCPALCDAWAERDGRIRVIHKKNGGLSSARNAGMDVMCGKYVCFIDSDDWIELNFLEVLRSLFEKYPQAKITACASRQDAIPDFQVIQPKEYITVYDKRKMFDYFFRVNGEPSNTGVWNKLIKTSILENFRYVITLNEDVEACYEFYTRADFMVETNQILHHYFVNNSGITRSTFSEKDLDYLSVWDRVVTRTEQEQPDYLRFAILARKRANFTMLSKMLIRGYDKKNKNLKSIYKRLKSEVRKDYFQLLTSKMPLSRKVLLTLECI</sequence>
<dbReference type="InterPro" id="IPR001173">
    <property type="entry name" value="Glyco_trans_2-like"/>
</dbReference>
<reference evidence="4 5" key="1">
    <citation type="submission" date="2021-10" db="EMBL/GenBank/DDBJ databases">
        <title>Anaerobic single-cell dispensing facilitates the cultivation of human gut bacteria.</title>
        <authorList>
            <person name="Afrizal A."/>
        </authorList>
    </citation>
    <scope>NUCLEOTIDE SEQUENCE [LARGE SCALE GENOMIC DNA]</scope>
    <source>
        <strain evidence="4 5">CLA-AA-H223</strain>
    </source>
</reference>
<gene>
    <name evidence="4" type="ORF">LKD34_06075</name>
</gene>
<dbReference type="RefSeq" id="WP_005931111.1">
    <property type="nucleotide sequence ID" value="NZ_JAJEQO010000007.1"/>
</dbReference>
<name>A0ABS8FF42_9FIRM</name>
<accession>A0ABS8FF42</accession>
<evidence type="ECO:0000313" key="5">
    <source>
        <dbReference type="Proteomes" id="UP001199236"/>
    </source>
</evidence>
<evidence type="ECO:0000313" key="4">
    <source>
        <dbReference type="EMBL" id="MCC2213056.1"/>
    </source>
</evidence>
<dbReference type="GeneID" id="90660847"/>
<keyword evidence="1" id="KW-0328">Glycosyltransferase</keyword>
<dbReference type="SUPFAM" id="SSF53448">
    <property type="entry name" value="Nucleotide-diphospho-sugar transferases"/>
    <property type="match status" value="1"/>
</dbReference>
<feature type="domain" description="Glycosyltransferase 2-like" evidence="3">
    <location>
        <begin position="5"/>
        <end position="116"/>
    </location>
</feature>
<keyword evidence="2" id="KW-0808">Transferase</keyword>
<dbReference type="Gene3D" id="3.90.550.10">
    <property type="entry name" value="Spore Coat Polysaccharide Biosynthesis Protein SpsA, Chain A"/>
    <property type="match status" value="1"/>
</dbReference>
<evidence type="ECO:0000259" key="3">
    <source>
        <dbReference type="Pfam" id="PF00535"/>
    </source>
</evidence>